<evidence type="ECO:0000259" key="1">
    <source>
        <dbReference type="PROSITE" id="PS50943"/>
    </source>
</evidence>
<dbReference type="SMART" id="SM00530">
    <property type="entry name" value="HTH_XRE"/>
    <property type="match status" value="1"/>
</dbReference>
<sequence length="168" mass="18813">MTEYQLNTEDEATSAAIGRALGDELRRTREAHGWSRAQFVKRLPSRIGDRTLLAYEHGLRQLTVLRLIELAEGLQVSASVVLGQALQRARINVQNLVLRVDLRQLLADTNNTYRPIFPWARNRLNDDPEGIVDLTPAAVRELAAFLGRTHAELATYLAQFTPEPSGVD</sequence>
<dbReference type="GO" id="GO:0003677">
    <property type="term" value="F:DNA binding"/>
    <property type="evidence" value="ECO:0007669"/>
    <property type="project" value="InterPro"/>
</dbReference>
<protein>
    <submittedName>
        <fullName evidence="2">Transcriptional regulator with XRE-family HTH domain</fullName>
    </submittedName>
</protein>
<evidence type="ECO:0000313" key="2">
    <source>
        <dbReference type="EMBL" id="MBB4909761.1"/>
    </source>
</evidence>
<organism evidence="2 3">
    <name type="scientific">Actinophytocola algeriensis</name>
    <dbReference type="NCBI Taxonomy" id="1768010"/>
    <lineage>
        <taxon>Bacteria</taxon>
        <taxon>Bacillati</taxon>
        <taxon>Actinomycetota</taxon>
        <taxon>Actinomycetes</taxon>
        <taxon>Pseudonocardiales</taxon>
        <taxon>Pseudonocardiaceae</taxon>
    </lineage>
</organism>
<gene>
    <name evidence="2" type="ORF">FHR82_006019</name>
</gene>
<comment type="caution">
    <text evidence="2">The sequence shown here is derived from an EMBL/GenBank/DDBJ whole genome shotgun (WGS) entry which is preliminary data.</text>
</comment>
<dbReference type="InterPro" id="IPR010982">
    <property type="entry name" value="Lambda_DNA-bd_dom_sf"/>
</dbReference>
<dbReference type="InterPro" id="IPR001387">
    <property type="entry name" value="Cro/C1-type_HTH"/>
</dbReference>
<evidence type="ECO:0000313" key="3">
    <source>
        <dbReference type="Proteomes" id="UP000520767"/>
    </source>
</evidence>
<dbReference type="CDD" id="cd00093">
    <property type="entry name" value="HTH_XRE"/>
    <property type="match status" value="1"/>
</dbReference>
<dbReference type="EMBL" id="JACHJQ010000006">
    <property type="protein sequence ID" value="MBB4909761.1"/>
    <property type="molecule type" value="Genomic_DNA"/>
</dbReference>
<proteinExistence type="predicted"/>
<dbReference type="SUPFAM" id="SSF47413">
    <property type="entry name" value="lambda repressor-like DNA-binding domains"/>
    <property type="match status" value="1"/>
</dbReference>
<reference evidence="2 3" key="1">
    <citation type="submission" date="2020-08" db="EMBL/GenBank/DDBJ databases">
        <title>Genomic Encyclopedia of Type Strains, Phase III (KMG-III): the genomes of soil and plant-associated and newly described type strains.</title>
        <authorList>
            <person name="Whitman W."/>
        </authorList>
    </citation>
    <scope>NUCLEOTIDE SEQUENCE [LARGE SCALE GENOMIC DNA]</scope>
    <source>
        <strain evidence="2 3">CECT 8960</strain>
    </source>
</reference>
<feature type="domain" description="HTH cro/C1-type" evidence="1">
    <location>
        <begin position="25"/>
        <end position="81"/>
    </location>
</feature>
<dbReference type="AlphaFoldDB" id="A0A7W7QAU9"/>
<dbReference type="Proteomes" id="UP000520767">
    <property type="component" value="Unassembled WGS sequence"/>
</dbReference>
<dbReference type="Gene3D" id="1.10.260.40">
    <property type="entry name" value="lambda repressor-like DNA-binding domains"/>
    <property type="match status" value="1"/>
</dbReference>
<dbReference type="PROSITE" id="PS50943">
    <property type="entry name" value="HTH_CROC1"/>
    <property type="match status" value="1"/>
</dbReference>
<accession>A0A7W7QAU9</accession>
<name>A0A7W7QAU9_9PSEU</name>
<dbReference type="RefSeq" id="WP_184813825.1">
    <property type="nucleotide sequence ID" value="NZ_JACHJQ010000006.1"/>
</dbReference>
<keyword evidence="3" id="KW-1185">Reference proteome</keyword>